<evidence type="ECO:0000256" key="6">
    <source>
        <dbReference type="SAM" id="MobiDB-lite"/>
    </source>
</evidence>
<dbReference type="EMBL" id="GBRH01212230">
    <property type="protein sequence ID" value="JAD85665.1"/>
    <property type="molecule type" value="Transcribed_RNA"/>
</dbReference>
<evidence type="ECO:0000259" key="7">
    <source>
        <dbReference type="Pfam" id="PF08646"/>
    </source>
</evidence>
<keyword evidence="2" id="KW-0479">Metal-binding</keyword>
<keyword evidence="5" id="KW-0238">DNA-binding</keyword>
<proteinExistence type="inferred from homology"/>
<dbReference type="AlphaFoldDB" id="A0A0A9DJ53"/>
<reference evidence="8" key="2">
    <citation type="journal article" date="2015" name="Data Brief">
        <title>Shoot transcriptome of the giant reed, Arundo donax.</title>
        <authorList>
            <person name="Barrero R.A."/>
            <person name="Guerrero F.D."/>
            <person name="Moolhuijzen P."/>
            <person name="Goolsby J.A."/>
            <person name="Tidwell J."/>
            <person name="Bellgard S.E."/>
            <person name="Bellgard M.I."/>
        </authorList>
    </citation>
    <scope>NUCLEOTIDE SEQUENCE</scope>
    <source>
        <tissue evidence="8">Shoot tissue taken approximately 20 cm above the soil surface</tissue>
    </source>
</reference>
<dbReference type="CDD" id="cd04476">
    <property type="entry name" value="RPA1_DBD_C"/>
    <property type="match status" value="1"/>
</dbReference>
<evidence type="ECO:0000256" key="4">
    <source>
        <dbReference type="ARBA" id="ARBA00022833"/>
    </source>
</evidence>
<comment type="similarity">
    <text evidence="1">Belongs to the replication factor A protein 1 family.</text>
</comment>
<evidence type="ECO:0000256" key="2">
    <source>
        <dbReference type="ARBA" id="ARBA00022723"/>
    </source>
</evidence>
<dbReference type="GO" id="GO:0008270">
    <property type="term" value="F:zinc ion binding"/>
    <property type="evidence" value="ECO:0007669"/>
    <property type="project" value="UniProtKB-KW"/>
</dbReference>
<feature type="domain" description="Replication factor A C-terminal" evidence="7">
    <location>
        <begin position="85"/>
        <end position="201"/>
    </location>
</feature>
<feature type="compositionally biased region" description="Basic and acidic residues" evidence="6">
    <location>
        <begin position="288"/>
        <end position="304"/>
    </location>
</feature>
<feature type="region of interest" description="Disordered" evidence="6">
    <location>
        <begin position="250"/>
        <end position="304"/>
    </location>
</feature>
<accession>A0A0A9DJ53</accession>
<keyword evidence="4" id="KW-0862">Zinc</keyword>
<dbReference type="Pfam" id="PF08646">
    <property type="entry name" value="Rep_fac-A_C"/>
    <property type="match status" value="1"/>
</dbReference>
<organism evidence="8">
    <name type="scientific">Arundo donax</name>
    <name type="common">Giant reed</name>
    <name type="synonym">Donax arundinaceus</name>
    <dbReference type="NCBI Taxonomy" id="35708"/>
    <lineage>
        <taxon>Eukaryota</taxon>
        <taxon>Viridiplantae</taxon>
        <taxon>Streptophyta</taxon>
        <taxon>Embryophyta</taxon>
        <taxon>Tracheophyta</taxon>
        <taxon>Spermatophyta</taxon>
        <taxon>Magnoliopsida</taxon>
        <taxon>Liliopsida</taxon>
        <taxon>Poales</taxon>
        <taxon>Poaceae</taxon>
        <taxon>PACMAD clade</taxon>
        <taxon>Arundinoideae</taxon>
        <taxon>Arundineae</taxon>
        <taxon>Arundo</taxon>
    </lineage>
</organism>
<feature type="compositionally biased region" description="Basic residues" evidence="6">
    <location>
        <begin position="351"/>
        <end position="363"/>
    </location>
</feature>
<protein>
    <recommendedName>
        <fullName evidence="7">Replication factor A C-terminal domain-containing protein</fullName>
    </recommendedName>
</protein>
<dbReference type="PANTHER" id="PTHR47165:SF4">
    <property type="entry name" value="OS03G0429900 PROTEIN"/>
    <property type="match status" value="1"/>
</dbReference>
<keyword evidence="3" id="KW-0863">Zinc-finger</keyword>
<dbReference type="SUPFAM" id="SSF50249">
    <property type="entry name" value="Nucleic acid-binding proteins"/>
    <property type="match status" value="1"/>
</dbReference>
<feature type="compositionally biased region" description="Basic residues" evidence="6">
    <location>
        <begin position="418"/>
        <end position="433"/>
    </location>
</feature>
<feature type="region of interest" description="Disordered" evidence="6">
    <location>
        <begin position="334"/>
        <end position="433"/>
    </location>
</feature>
<evidence type="ECO:0000256" key="3">
    <source>
        <dbReference type="ARBA" id="ARBA00022771"/>
    </source>
</evidence>
<dbReference type="InterPro" id="IPR047192">
    <property type="entry name" value="Euk_RPA1_DBD_C"/>
</dbReference>
<dbReference type="PANTHER" id="PTHR47165">
    <property type="entry name" value="OS03G0429900 PROTEIN"/>
    <property type="match status" value="1"/>
</dbReference>
<feature type="compositionally biased region" description="Basic and acidic residues" evidence="6">
    <location>
        <begin position="250"/>
        <end position="259"/>
    </location>
</feature>
<evidence type="ECO:0000256" key="1">
    <source>
        <dbReference type="ARBA" id="ARBA00005690"/>
    </source>
</evidence>
<dbReference type="InterPro" id="IPR012340">
    <property type="entry name" value="NA-bd_OB-fold"/>
</dbReference>
<reference evidence="8" key="1">
    <citation type="submission" date="2014-09" db="EMBL/GenBank/DDBJ databases">
        <authorList>
            <person name="Magalhaes I.L.F."/>
            <person name="Oliveira U."/>
            <person name="Santos F.R."/>
            <person name="Vidigal T.H.D.A."/>
            <person name="Brescovit A.D."/>
            <person name="Santos A.J."/>
        </authorList>
    </citation>
    <scope>NUCLEOTIDE SEQUENCE</scope>
    <source>
        <tissue evidence="8">Shoot tissue taken approximately 20 cm above the soil surface</tissue>
    </source>
</reference>
<feature type="compositionally biased region" description="Basic and acidic residues" evidence="6">
    <location>
        <begin position="380"/>
        <end position="391"/>
    </location>
</feature>
<evidence type="ECO:0000256" key="5">
    <source>
        <dbReference type="ARBA" id="ARBA00023125"/>
    </source>
</evidence>
<name>A0A0A9DJ53_ARUDO</name>
<sequence>MVEASKFNRLYLKSTSTTRLYTDLDIAETWQLIDRYSNDETLPKIMEVDKSIQGTIEDQMFYNRRTLRDITEMRHDNPSDQDFLFTSKARIDKLQENAKWWYMSCNFCNKMCDKKDDKYYCNNCDKYPNKTTPRYFIRLQISDHTTTTTCTVFDDEAQRMLNTSISNLLDPLNGNHEEVPKVIKQLCGRTLIFRFKLSNHNLTEGKPGYLVKRTFVPNEKLEIKFLNDGAEKEETVKDSPVTMKSKLAEHAKEDLKDSDDNNMDLSACKRNNSSSRSRPIILDEDSDKDCTEKSTQKEYTTEETPKVERLELDYSHAQKKAFVEQAIKTGIRLGKKIDGKKKNKDNGGQTSRRKVSHRKRKCKYIVMETENSAYQGEHATNSEKIEDDKSDNVTTSEYKINGKKKKHENTDADTIPNKHAHKKNKIHKGRTDH</sequence>
<evidence type="ECO:0000313" key="8">
    <source>
        <dbReference type="EMBL" id="JAD85665.1"/>
    </source>
</evidence>
<dbReference type="InterPro" id="IPR013955">
    <property type="entry name" value="Rep_factor-A_C"/>
</dbReference>
<dbReference type="GO" id="GO:0003677">
    <property type="term" value="F:DNA binding"/>
    <property type="evidence" value="ECO:0007669"/>
    <property type="project" value="UniProtKB-KW"/>
</dbReference>
<dbReference type="Gene3D" id="2.40.50.140">
    <property type="entry name" value="Nucleic acid-binding proteins"/>
    <property type="match status" value="1"/>
</dbReference>